<feature type="coiled-coil region" evidence="1">
    <location>
        <begin position="208"/>
        <end position="299"/>
    </location>
</feature>
<keyword evidence="3" id="KW-1185">Reference proteome</keyword>
<dbReference type="Proteomes" id="UP001652625">
    <property type="component" value="Chromosome 07"/>
</dbReference>
<feature type="coiled-coil region" evidence="1">
    <location>
        <begin position="71"/>
        <end position="163"/>
    </location>
</feature>
<evidence type="ECO:0000256" key="1">
    <source>
        <dbReference type="SAM" id="Coils"/>
    </source>
</evidence>
<evidence type="ECO:0000313" key="3">
    <source>
        <dbReference type="Proteomes" id="UP001652625"/>
    </source>
</evidence>
<accession>A0ABM4C6E9</accession>
<dbReference type="GeneID" id="105847190"/>
<dbReference type="PANTHER" id="PTHR35253">
    <property type="entry name" value="COILED-COIL DOMAIN-CONTAINING PROTEIN 152"/>
    <property type="match status" value="1"/>
</dbReference>
<proteinExistence type="predicted"/>
<evidence type="ECO:0000313" key="4">
    <source>
        <dbReference type="RefSeq" id="XP_065657174.1"/>
    </source>
</evidence>
<feature type="region of interest" description="Disordered" evidence="2">
    <location>
        <begin position="309"/>
        <end position="332"/>
    </location>
</feature>
<dbReference type="InterPro" id="IPR038827">
    <property type="entry name" value="CCDC152"/>
</dbReference>
<evidence type="ECO:0000256" key="2">
    <source>
        <dbReference type="SAM" id="MobiDB-lite"/>
    </source>
</evidence>
<gene>
    <name evidence="4" type="primary">LOC105847190</name>
</gene>
<dbReference type="RefSeq" id="XP_065657174.1">
    <property type="nucleotide sequence ID" value="XM_065801102.1"/>
</dbReference>
<name>A0ABM4C6E9_HYDVU</name>
<keyword evidence="1" id="KW-0175">Coiled coil</keyword>
<sequence length="332" mass="39762">MVVEIDKLIEEVLNLNMIVEKVVFESNHVQSLLKVSNKRVSTYSIAEKHSKEEIKSLQEMVTKFQNMLADYTNIKDEAVFLKEVVKELKEKDFQLHQILQENNEKYVSHISNLKEKHINEIENIKKEAEQLSRNEMSAHESRLKCLNEQINKITKELADKEKINQHNMEKVTLEYEMKMSSLQQRHLAHINTSSVSNQSRNDIFRKKMEHLQTEMLKETEELKSKNSELQQRFVDAQHQLKVQSKQFQDQSKQYQDQIKQYQDQVRQQDKLLRQYQVEIRRFQNELKIETEKNEALQKTLDNQQHFINESKENIPKRKKTIFNPKNNRLDEL</sequence>
<organism evidence="3 4">
    <name type="scientific">Hydra vulgaris</name>
    <name type="common">Hydra</name>
    <name type="synonym">Hydra attenuata</name>
    <dbReference type="NCBI Taxonomy" id="6087"/>
    <lineage>
        <taxon>Eukaryota</taxon>
        <taxon>Metazoa</taxon>
        <taxon>Cnidaria</taxon>
        <taxon>Hydrozoa</taxon>
        <taxon>Hydroidolina</taxon>
        <taxon>Anthoathecata</taxon>
        <taxon>Aplanulata</taxon>
        <taxon>Hydridae</taxon>
        <taxon>Hydra</taxon>
    </lineage>
</organism>
<protein>
    <submittedName>
        <fullName evidence="4">Coiled-coil domain-containing protein 152 isoform X3</fullName>
    </submittedName>
</protein>
<dbReference type="PANTHER" id="PTHR35253:SF1">
    <property type="entry name" value="COILED-COIL DOMAIN-CONTAINING PROTEIN 152"/>
    <property type="match status" value="1"/>
</dbReference>
<reference evidence="4" key="1">
    <citation type="submission" date="2025-08" db="UniProtKB">
        <authorList>
            <consortium name="RefSeq"/>
        </authorList>
    </citation>
    <scope>IDENTIFICATION</scope>
</reference>